<reference evidence="1 2" key="1">
    <citation type="journal article" date="2021" name="Hortic Res">
        <title>High-quality reference genome and annotation aids understanding of berry development for evergreen blueberry (Vaccinium darrowii).</title>
        <authorList>
            <person name="Yu J."/>
            <person name="Hulse-Kemp A.M."/>
            <person name="Babiker E."/>
            <person name="Staton M."/>
        </authorList>
    </citation>
    <scope>NUCLEOTIDE SEQUENCE [LARGE SCALE GENOMIC DNA]</scope>
    <source>
        <strain evidence="2">cv. NJ 8807/NJ 8810</strain>
        <tissue evidence="1">Young leaf</tissue>
    </source>
</reference>
<protein>
    <submittedName>
        <fullName evidence="1">Uncharacterized protein</fullName>
    </submittedName>
</protein>
<name>A0ACB7YZH5_9ERIC</name>
<comment type="caution">
    <text evidence="1">The sequence shown here is derived from an EMBL/GenBank/DDBJ whole genome shotgun (WGS) entry which is preliminary data.</text>
</comment>
<accession>A0ACB7YZH5</accession>
<evidence type="ECO:0000313" key="1">
    <source>
        <dbReference type="EMBL" id="KAH7858637.1"/>
    </source>
</evidence>
<dbReference type="EMBL" id="CM037153">
    <property type="protein sequence ID" value="KAH7858637.1"/>
    <property type="molecule type" value="Genomic_DNA"/>
</dbReference>
<organism evidence="1 2">
    <name type="scientific">Vaccinium darrowii</name>
    <dbReference type="NCBI Taxonomy" id="229202"/>
    <lineage>
        <taxon>Eukaryota</taxon>
        <taxon>Viridiplantae</taxon>
        <taxon>Streptophyta</taxon>
        <taxon>Embryophyta</taxon>
        <taxon>Tracheophyta</taxon>
        <taxon>Spermatophyta</taxon>
        <taxon>Magnoliopsida</taxon>
        <taxon>eudicotyledons</taxon>
        <taxon>Gunneridae</taxon>
        <taxon>Pentapetalae</taxon>
        <taxon>asterids</taxon>
        <taxon>Ericales</taxon>
        <taxon>Ericaceae</taxon>
        <taxon>Vaccinioideae</taxon>
        <taxon>Vaccinieae</taxon>
        <taxon>Vaccinium</taxon>
    </lineage>
</organism>
<gene>
    <name evidence="1" type="ORF">Vadar_026142</name>
</gene>
<evidence type="ECO:0000313" key="2">
    <source>
        <dbReference type="Proteomes" id="UP000828048"/>
    </source>
</evidence>
<dbReference type="Proteomes" id="UP000828048">
    <property type="component" value="Chromosome 3"/>
</dbReference>
<keyword evidence="2" id="KW-1185">Reference proteome</keyword>
<sequence length="110" mass="12787">MFDSRFSESNSSESPTYTSCQNLLRYIHRKPSRLLRRDARKPGTPLESRYMNAMDLGVLSDMPDIRKKACCKLFKQQVYLATWLTEVNIDTYRVDEIFATVGEEMHVSLS</sequence>
<proteinExistence type="predicted"/>